<dbReference type="InterPro" id="IPR029063">
    <property type="entry name" value="SAM-dependent_MTases_sf"/>
</dbReference>
<comment type="function">
    <text evidence="6">Specifically methylates the adenine in position 1618 of 23S rRNA.</text>
</comment>
<dbReference type="Proteomes" id="UP001597106">
    <property type="component" value="Unassembled WGS sequence"/>
</dbReference>
<comment type="similarity">
    <text evidence="6">Belongs to the methyltransferase superfamily. METTL16/RlmF family.</text>
</comment>
<keyword evidence="5 6" id="KW-0949">S-adenosyl-L-methionine</keyword>
<gene>
    <name evidence="6 7" type="primary">rlmF</name>
    <name evidence="7" type="ORF">ACFQ1T_12970</name>
</gene>
<comment type="subcellular location">
    <subcellularLocation>
        <location evidence="6">Cytoplasm</location>
    </subcellularLocation>
</comment>
<dbReference type="NCBIfam" id="NF008725">
    <property type="entry name" value="PRK11727.1"/>
    <property type="match status" value="1"/>
</dbReference>
<keyword evidence="2 6" id="KW-0698">rRNA processing</keyword>
<proteinExistence type="inferred from homology"/>
<evidence type="ECO:0000256" key="6">
    <source>
        <dbReference type="HAMAP-Rule" id="MF_01848"/>
    </source>
</evidence>
<dbReference type="EC" id="2.1.1.181" evidence="6"/>
<dbReference type="HAMAP" id="MF_01848">
    <property type="entry name" value="23SrRNA_methyltr_F"/>
    <property type="match status" value="1"/>
</dbReference>
<dbReference type="EMBL" id="JBHTJW010000003">
    <property type="protein sequence ID" value="MFD0930692.1"/>
    <property type="molecule type" value="Genomic_DNA"/>
</dbReference>
<evidence type="ECO:0000256" key="1">
    <source>
        <dbReference type="ARBA" id="ARBA00022490"/>
    </source>
</evidence>
<accession>A0ABW3GJA5</accession>
<dbReference type="RefSeq" id="WP_379077452.1">
    <property type="nucleotide sequence ID" value="NZ_JBHTJW010000003.1"/>
</dbReference>
<evidence type="ECO:0000256" key="5">
    <source>
        <dbReference type="ARBA" id="ARBA00022691"/>
    </source>
</evidence>
<dbReference type="PIRSF" id="PIRSF029038">
    <property type="entry name" value="Mtase_YbiN_prd"/>
    <property type="match status" value="1"/>
</dbReference>
<sequence length="306" mass="33726">MKPVSSSSALHPRNLHREGYDFALLVQAHPALAPYVRPNAYGDDSIDFAHPQAVKTLNQALLKQYYGVAVWDIPKHYLCPPIPGRADYVHYLADLLAESGHAQSVRLLDIGTGANLVYPLIAAQAYGWQCLGVDIDAKALRNAQQLIEANGLQSKISVRQQPNAAAIFKGVILPGEQWTLTMCNPPFHASAAEAQAGTQRKWRGLGKRPPQALNFGGQANELVYEGGEAAFLTTMIHESRYFAQQCVWFTTLVSKASNLPLVMRELKKARAVRVKMVEMAQGQKQSRFVAWTFQTITMQKSPSSVA</sequence>
<comment type="catalytic activity">
    <reaction evidence="6">
        <text>adenosine(1618) in 23S rRNA + S-adenosyl-L-methionine = N(6)-methyladenosine(1618) in 23S rRNA + S-adenosyl-L-homocysteine + H(+)</text>
        <dbReference type="Rhea" id="RHEA:16497"/>
        <dbReference type="Rhea" id="RHEA-COMP:10229"/>
        <dbReference type="Rhea" id="RHEA-COMP:10231"/>
        <dbReference type="ChEBI" id="CHEBI:15378"/>
        <dbReference type="ChEBI" id="CHEBI:57856"/>
        <dbReference type="ChEBI" id="CHEBI:59789"/>
        <dbReference type="ChEBI" id="CHEBI:74411"/>
        <dbReference type="ChEBI" id="CHEBI:74449"/>
        <dbReference type="EC" id="2.1.1.181"/>
    </reaction>
</comment>
<evidence type="ECO:0000313" key="8">
    <source>
        <dbReference type="Proteomes" id="UP001597106"/>
    </source>
</evidence>
<dbReference type="PANTHER" id="PTHR13393">
    <property type="entry name" value="SAM-DEPENDENT METHYLTRANSFERASE"/>
    <property type="match status" value="1"/>
</dbReference>
<dbReference type="InterPro" id="IPR016909">
    <property type="entry name" value="rRNA_lsu_MeTfrase_F"/>
</dbReference>
<evidence type="ECO:0000313" key="7">
    <source>
        <dbReference type="EMBL" id="MFD0930692.1"/>
    </source>
</evidence>
<keyword evidence="4 6" id="KW-0808">Transferase</keyword>
<keyword evidence="8" id="KW-1185">Reference proteome</keyword>
<dbReference type="PANTHER" id="PTHR13393:SF0">
    <property type="entry name" value="RNA N6-ADENOSINE-METHYLTRANSFERASE METTL16"/>
    <property type="match status" value="1"/>
</dbReference>
<dbReference type="CDD" id="cd02440">
    <property type="entry name" value="AdoMet_MTases"/>
    <property type="match status" value="1"/>
</dbReference>
<evidence type="ECO:0000256" key="2">
    <source>
        <dbReference type="ARBA" id="ARBA00022552"/>
    </source>
</evidence>
<dbReference type="GO" id="GO:0052907">
    <property type="term" value="F:23S rRNA (adenine(1618)-N(6))-methyltransferase activity"/>
    <property type="evidence" value="ECO:0007669"/>
    <property type="project" value="UniProtKB-EC"/>
</dbReference>
<comment type="caution">
    <text evidence="7">The sequence shown here is derived from an EMBL/GenBank/DDBJ whole genome shotgun (WGS) entry which is preliminary data.</text>
</comment>
<evidence type="ECO:0000256" key="3">
    <source>
        <dbReference type="ARBA" id="ARBA00022603"/>
    </source>
</evidence>
<keyword evidence="1 6" id="KW-0963">Cytoplasm</keyword>
<dbReference type="InterPro" id="IPR010286">
    <property type="entry name" value="METTL16/RlmF"/>
</dbReference>
<organism evidence="7 8">
    <name type="scientific">Methylophilus glucosoxydans</name>
    <dbReference type="NCBI Taxonomy" id="752553"/>
    <lineage>
        <taxon>Bacteria</taxon>
        <taxon>Pseudomonadati</taxon>
        <taxon>Pseudomonadota</taxon>
        <taxon>Betaproteobacteria</taxon>
        <taxon>Nitrosomonadales</taxon>
        <taxon>Methylophilaceae</taxon>
        <taxon>Methylophilus</taxon>
    </lineage>
</organism>
<keyword evidence="3 6" id="KW-0489">Methyltransferase</keyword>
<dbReference type="SUPFAM" id="SSF53335">
    <property type="entry name" value="S-adenosyl-L-methionine-dependent methyltransferases"/>
    <property type="match status" value="1"/>
</dbReference>
<dbReference type="Pfam" id="PF05971">
    <property type="entry name" value="Methyltransf_10"/>
    <property type="match status" value="1"/>
</dbReference>
<name>A0ABW3GJA5_9PROT</name>
<dbReference type="Gene3D" id="3.40.50.150">
    <property type="entry name" value="Vaccinia Virus protein VP39"/>
    <property type="match status" value="1"/>
</dbReference>
<protein>
    <recommendedName>
        <fullName evidence="6">Ribosomal RNA large subunit methyltransferase F</fullName>
        <ecNumber evidence="6">2.1.1.181</ecNumber>
    </recommendedName>
    <alternativeName>
        <fullName evidence="6">23S rRNA mA1618 methyltransferase</fullName>
    </alternativeName>
    <alternativeName>
        <fullName evidence="6">rRNA adenine N-6-methyltransferase</fullName>
    </alternativeName>
</protein>
<reference evidence="8" key="1">
    <citation type="journal article" date="2019" name="Int. J. Syst. Evol. Microbiol.">
        <title>The Global Catalogue of Microorganisms (GCM) 10K type strain sequencing project: providing services to taxonomists for standard genome sequencing and annotation.</title>
        <authorList>
            <consortium name="The Broad Institute Genomics Platform"/>
            <consortium name="The Broad Institute Genome Sequencing Center for Infectious Disease"/>
            <person name="Wu L."/>
            <person name="Ma J."/>
        </authorList>
    </citation>
    <scope>NUCLEOTIDE SEQUENCE [LARGE SCALE GENOMIC DNA]</scope>
    <source>
        <strain evidence="8">CCUG 59685</strain>
    </source>
</reference>
<evidence type="ECO:0000256" key="4">
    <source>
        <dbReference type="ARBA" id="ARBA00022679"/>
    </source>
</evidence>